<dbReference type="InterPro" id="IPR029787">
    <property type="entry name" value="Nucleotide_cyclase"/>
</dbReference>
<dbReference type="GO" id="GO:0035556">
    <property type="term" value="P:intracellular signal transduction"/>
    <property type="evidence" value="ECO:0007669"/>
    <property type="project" value="InterPro"/>
</dbReference>
<gene>
    <name evidence="3" type="primary">cyaA_1</name>
    <name evidence="3" type="ORF">HRbin17_00897</name>
</gene>
<dbReference type="EMBL" id="BEHT01000010">
    <property type="protein sequence ID" value="GBC98385.1"/>
    <property type="molecule type" value="Genomic_DNA"/>
</dbReference>
<dbReference type="Proteomes" id="UP000236173">
    <property type="component" value="Unassembled WGS sequence"/>
</dbReference>
<evidence type="ECO:0000259" key="2">
    <source>
        <dbReference type="PROSITE" id="PS50125"/>
    </source>
</evidence>
<dbReference type="CDD" id="cd07302">
    <property type="entry name" value="CHD"/>
    <property type="match status" value="1"/>
</dbReference>
<feature type="transmembrane region" description="Helical" evidence="1">
    <location>
        <begin position="329"/>
        <end position="353"/>
    </location>
</feature>
<organism evidence="3 4">
    <name type="scientific">Candidatus Fervidibacter japonicus</name>
    <dbReference type="NCBI Taxonomy" id="2035412"/>
    <lineage>
        <taxon>Bacteria</taxon>
        <taxon>Candidatus Fervidibacterota</taxon>
        <taxon>Candidatus Fervidibacter</taxon>
    </lineage>
</organism>
<accession>A0A2H5XB38</accession>
<dbReference type="PANTHER" id="PTHR43081:SF1">
    <property type="entry name" value="ADENYLATE CYCLASE, TERMINAL-DIFFERENTIATION SPECIFIC"/>
    <property type="match status" value="1"/>
</dbReference>
<feature type="domain" description="Guanylate cyclase" evidence="2">
    <location>
        <begin position="413"/>
        <end position="545"/>
    </location>
</feature>
<dbReference type="Gene3D" id="3.30.70.1230">
    <property type="entry name" value="Nucleotide cyclase"/>
    <property type="match status" value="1"/>
</dbReference>
<dbReference type="PANTHER" id="PTHR43081">
    <property type="entry name" value="ADENYLATE CYCLASE, TERMINAL-DIFFERENTIATION SPECIFIC-RELATED"/>
    <property type="match status" value="1"/>
</dbReference>
<dbReference type="InterPro" id="IPR001054">
    <property type="entry name" value="A/G_cyclase"/>
</dbReference>
<dbReference type="Pfam" id="PF05226">
    <property type="entry name" value="CHASE2"/>
    <property type="match status" value="1"/>
</dbReference>
<evidence type="ECO:0000313" key="3">
    <source>
        <dbReference type="EMBL" id="GBC98385.1"/>
    </source>
</evidence>
<dbReference type="GO" id="GO:0004016">
    <property type="term" value="F:adenylate cyclase activity"/>
    <property type="evidence" value="ECO:0007669"/>
    <property type="project" value="UniProtKB-EC"/>
</dbReference>
<name>A0A2H5XB38_9BACT</name>
<proteinExistence type="predicted"/>
<protein>
    <submittedName>
        <fullName evidence="3">Adenylate cyclase 1</fullName>
        <ecNumber evidence="3">4.6.1.1</ecNumber>
    </submittedName>
</protein>
<keyword evidence="3" id="KW-0456">Lyase</keyword>
<dbReference type="AlphaFoldDB" id="A0A2H5XB38"/>
<reference evidence="4" key="1">
    <citation type="submission" date="2017-09" db="EMBL/GenBank/DDBJ databases">
        <title>Metaegenomics of thermophilic ammonia-oxidizing enrichment culture.</title>
        <authorList>
            <person name="Kato S."/>
            <person name="Suzuki K."/>
        </authorList>
    </citation>
    <scope>NUCLEOTIDE SEQUENCE [LARGE SCALE GENOMIC DNA]</scope>
</reference>
<dbReference type="EC" id="4.6.1.1" evidence="3"/>
<evidence type="ECO:0000256" key="1">
    <source>
        <dbReference type="SAM" id="Phobius"/>
    </source>
</evidence>
<dbReference type="SMART" id="SM00044">
    <property type="entry name" value="CYCc"/>
    <property type="match status" value="1"/>
</dbReference>
<dbReference type="GO" id="GO:0009190">
    <property type="term" value="P:cyclic nucleotide biosynthetic process"/>
    <property type="evidence" value="ECO:0007669"/>
    <property type="project" value="InterPro"/>
</dbReference>
<feature type="transmembrane region" description="Helical" evidence="1">
    <location>
        <begin position="359"/>
        <end position="376"/>
    </location>
</feature>
<sequence>MHSWGKPVGLCLVTAALCWIALTFTPVYWLSVRVTDGLLRWAPVRSDPRIVIVTIDDSTLQALGRFPLDRKVYAAMLDRLRRAGAKVVAFDILFVEPSPSDGVLAEAMRRFGKVVLGVGLTANRDDTQPLPPRFLLSVTPLPAGLPITPTVVMPPLALVNACTLLGFVTPFPDADGVCRRFPAALRWTDKGPRALPSLGVATWALWSGKSPVRLPGGTAGGVTVVVPRSTKPVAFPALPLIRVVRGDFAPHTVRDKVVLVGLTAAGLSDRLPTATDPLAFGVEIHAAVVNTLLSGRALIIADEPVQAVLMLVIGGVFGLAGIGRHPQRCLYTFAGLAGGGALVVVCLTLLGIVVPPLPLIVATWGCFTVVIAWLVTEHWRVYEHLSPYLPYPFADALAQMPEQFAAGERREISVLFCDIRNFTRVSAGLTPYEVVNLLDAYFNRMTEIVNLYGGMVDKFLGDGIMVLFGVRPDQFDHAERAVVCACHMLEELDSLQQEWQRVTGEPLRIGIGVHTGVAIVGVIGSTQRKEFTALGATVNLAQRLEQLTKDLKAALIVSADTYQRVADLVDAEPISGVTVRGFEDTPMIVYRVSGLKPEMRHLRAQFWVTAP</sequence>
<dbReference type="SMART" id="SM01080">
    <property type="entry name" value="CHASE2"/>
    <property type="match status" value="1"/>
</dbReference>
<comment type="caution">
    <text evidence="3">The sequence shown here is derived from an EMBL/GenBank/DDBJ whole genome shotgun (WGS) entry which is preliminary data.</text>
</comment>
<keyword evidence="1" id="KW-1133">Transmembrane helix</keyword>
<feature type="transmembrane region" description="Helical" evidence="1">
    <location>
        <begin position="304"/>
        <end position="322"/>
    </location>
</feature>
<evidence type="ECO:0000313" key="4">
    <source>
        <dbReference type="Proteomes" id="UP000236173"/>
    </source>
</evidence>
<dbReference type="Pfam" id="PF00211">
    <property type="entry name" value="Guanylate_cyc"/>
    <property type="match status" value="1"/>
</dbReference>
<keyword evidence="1" id="KW-0472">Membrane</keyword>
<keyword evidence="1" id="KW-0812">Transmembrane</keyword>
<dbReference type="SUPFAM" id="SSF55073">
    <property type="entry name" value="Nucleotide cyclase"/>
    <property type="match status" value="1"/>
</dbReference>
<dbReference type="InterPro" id="IPR050697">
    <property type="entry name" value="Adenylyl/Guanylyl_Cyclase_3/4"/>
</dbReference>
<dbReference type="PROSITE" id="PS50125">
    <property type="entry name" value="GUANYLATE_CYCLASE_2"/>
    <property type="match status" value="1"/>
</dbReference>
<dbReference type="InterPro" id="IPR007890">
    <property type="entry name" value="CHASE2"/>
</dbReference>